<evidence type="ECO:0000313" key="1">
    <source>
        <dbReference type="EMBL" id="QHD50012.1"/>
    </source>
</evidence>
<organism evidence="1 2">
    <name type="scientific">Vreelandella aquamarina</name>
    <dbReference type="NCBI Taxonomy" id="77097"/>
    <lineage>
        <taxon>Bacteria</taxon>
        <taxon>Pseudomonadati</taxon>
        <taxon>Pseudomonadota</taxon>
        <taxon>Gammaproteobacteria</taxon>
        <taxon>Oceanospirillales</taxon>
        <taxon>Halomonadaceae</taxon>
        <taxon>Vreelandella</taxon>
    </lineage>
</organism>
<gene>
    <name evidence="1" type="ORF">CTT34_10075</name>
</gene>
<accession>A0A857GL81</accession>
<dbReference type="Proteomes" id="UP000463949">
    <property type="component" value="Chromosome"/>
</dbReference>
<name>A0A857GL81_9GAMM</name>
<dbReference type="KEGG" id="hmd:CTT34_10075"/>
<reference evidence="1 2" key="1">
    <citation type="submission" date="2017-10" db="EMBL/GenBank/DDBJ databases">
        <title>Coral associated bacteria.</title>
        <authorList>
            <person name="Wang X."/>
        </authorList>
    </citation>
    <scope>NUCLEOTIDE SEQUENCE [LARGE SCALE GENOMIC DNA]</scope>
    <source>
        <strain evidence="1 2">SCSIO 43005</strain>
    </source>
</reference>
<evidence type="ECO:0000313" key="2">
    <source>
        <dbReference type="Proteomes" id="UP000463949"/>
    </source>
</evidence>
<protein>
    <submittedName>
        <fullName evidence="1">Uncharacterized protein</fullName>
    </submittedName>
</protein>
<dbReference type="AlphaFoldDB" id="A0A857GL81"/>
<sequence length="63" mass="7069">MTHQPKGSLCMACRHTFDDCSRLPFSTMPAMSKSKGRVIVRCTEFEHARPTSQRQADRRAGSA</sequence>
<proteinExistence type="predicted"/>
<dbReference type="EMBL" id="CP024621">
    <property type="protein sequence ID" value="QHD50012.1"/>
    <property type="molecule type" value="Genomic_DNA"/>
</dbReference>